<evidence type="ECO:0000313" key="7">
    <source>
        <dbReference type="Proteomes" id="UP000600101"/>
    </source>
</evidence>
<dbReference type="InterPro" id="IPR030678">
    <property type="entry name" value="Peptide/Ni-bd"/>
</dbReference>
<evidence type="ECO:0000256" key="1">
    <source>
        <dbReference type="ARBA" id="ARBA00004418"/>
    </source>
</evidence>
<comment type="caution">
    <text evidence="6">The sequence shown here is derived from an EMBL/GenBank/DDBJ whole genome shotgun (WGS) entry which is preliminary data.</text>
</comment>
<dbReference type="Proteomes" id="UP000600101">
    <property type="component" value="Unassembled WGS sequence"/>
</dbReference>
<gene>
    <name evidence="6" type="ORF">H7965_23290</name>
</gene>
<name>A0A9X0UEZ9_9PROT</name>
<dbReference type="PANTHER" id="PTHR30290:SF38">
    <property type="entry name" value="D,D-DIPEPTIDE-BINDING PERIPLASMIC PROTEIN DDPA-RELATED"/>
    <property type="match status" value="1"/>
</dbReference>
<comment type="similarity">
    <text evidence="2">Belongs to the bacterial solute-binding protein 5 family.</text>
</comment>
<dbReference type="GO" id="GO:0043190">
    <property type="term" value="C:ATP-binding cassette (ABC) transporter complex"/>
    <property type="evidence" value="ECO:0007669"/>
    <property type="project" value="InterPro"/>
</dbReference>
<dbReference type="CDD" id="cd08502">
    <property type="entry name" value="PBP2_NikA_DppA_OppA_like_16"/>
    <property type="match status" value="1"/>
</dbReference>
<reference evidence="6" key="1">
    <citation type="submission" date="2020-08" db="EMBL/GenBank/DDBJ databases">
        <authorList>
            <person name="Hu Y."/>
            <person name="Nguyen S.V."/>
            <person name="Li F."/>
            <person name="Fanning S."/>
        </authorList>
    </citation>
    <scope>NUCLEOTIDE SEQUENCE</scope>
    <source>
        <strain evidence="6">SYSU D8009</strain>
    </source>
</reference>
<dbReference type="EMBL" id="JACOMF010000046">
    <property type="protein sequence ID" value="MBC4018222.1"/>
    <property type="molecule type" value="Genomic_DNA"/>
</dbReference>
<dbReference type="InterPro" id="IPR000914">
    <property type="entry name" value="SBP_5_dom"/>
</dbReference>
<proteinExistence type="inferred from homology"/>
<evidence type="ECO:0000256" key="4">
    <source>
        <dbReference type="SAM" id="SignalP"/>
    </source>
</evidence>
<dbReference type="PIRSF" id="PIRSF002741">
    <property type="entry name" value="MppA"/>
    <property type="match status" value="1"/>
</dbReference>
<comment type="subcellular location">
    <subcellularLocation>
        <location evidence="1">Periplasm</location>
    </subcellularLocation>
</comment>
<dbReference type="Pfam" id="PF00496">
    <property type="entry name" value="SBP_bac_5"/>
    <property type="match status" value="1"/>
</dbReference>
<organism evidence="6 7">
    <name type="scientific">Siccirubricoccus deserti</name>
    <dbReference type="NCBI Taxonomy" id="2013562"/>
    <lineage>
        <taxon>Bacteria</taxon>
        <taxon>Pseudomonadati</taxon>
        <taxon>Pseudomonadota</taxon>
        <taxon>Alphaproteobacteria</taxon>
        <taxon>Acetobacterales</taxon>
        <taxon>Roseomonadaceae</taxon>
        <taxon>Siccirubricoccus</taxon>
    </lineage>
</organism>
<dbReference type="GO" id="GO:0030288">
    <property type="term" value="C:outer membrane-bounded periplasmic space"/>
    <property type="evidence" value="ECO:0007669"/>
    <property type="project" value="UniProtKB-ARBA"/>
</dbReference>
<dbReference type="GO" id="GO:0015833">
    <property type="term" value="P:peptide transport"/>
    <property type="evidence" value="ECO:0007669"/>
    <property type="project" value="TreeGrafter"/>
</dbReference>
<evidence type="ECO:0000256" key="2">
    <source>
        <dbReference type="ARBA" id="ARBA00005695"/>
    </source>
</evidence>
<dbReference type="Gene3D" id="3.10.105.10">
    <property type="entry name" value="Dipeptide-binding Protein, Domain 3"/>
    <property type="match status" value="1"/>
</dbReference>
<feature type="chain" id="PRO_5040728817" evidence="4">
    <location>
        <begin position="21"/>
        <end position="524"/>
    </location>
</feature>
<sequence>MRRILAVVLTLLLAASPALAQPNTLRAVLNLELQVLDPIITTSNVTRAYGYLVFDTLISMDSEGRYKPQMLEGWEASEDRLTWTFRLRPGLAWHDGAPVTAEDCVASLQRWGRRDGLGSRLMAAAKGLRVVDARTFVLELREPFSQVIEAIGKPAAQIPFMMPVRMAAIEHTRPVTETVGSGPYTFDRAEWRQGDRAIFRRNPRYKPREEPADGFAGGKVAHFERIDFVSLPDFSTRVAALQAGEVDYLEFVPTDFITRLQRDRNVRLINPRPIAQMMGAMAINHIHPPFNKVEVRRALQLAMDQGEIIAGLGLPSGMSLPWCQSIFMCGGPYASEAGTERLRDPSIERAREALRASGYANEPVVLLHSTDSVTLNPMALVIIDRLRRTGFNVDVLASDYSSQAQRRLSREPPGRGGWSLMPVVFTGFDILNPLAHYAVAYNCGNNYPGWYCDPAMTPLIEQFGREPDAEKRKALAAEMQRHVHESALMLFNGQFSVPAAHRADVADVLPLGMPVFWNARRVAR</sequence>
<evidence type="ECO:0000313" key="6">
    <source>
        <dbReference type="EMBL" id="MBC4018222.1"/>
    </source>
</evidence>
<dbReference type="GO" id="GO:1904680">
    <property type="term" value="F:peptide transmembrane transporter activity"/>
    <property type="evidence" value="ECO:0007669"/>
    <property type="project" value="TreeGrafter"/>
</dbReference>
<feature type="signal peptide" evidence="4">
    <location>
        <begin position="1"/>
        <end position="20"/>
    </location>
</feature>
<accession>A0A9X0UEZ9</accession>
<keyword evidence="7" id="KW-1185">Reference proteome</keyword>
<dbReference type="RefSeq" id="WP_186772976.1">
    <property type="nucleotide sequence ID" value="NZ_JACOMF010000046.1"/>
</dbReference>
<dbReference type="AlphaFoldDB" id="A0A9X0UEZ9"/>
<protein>
    <submittedName>
        <fullName evidence="6">ABC transporter substrate-binding protein</fullName>
    </submittedName>
</protein>
<dbReference type="PANTHER" id="PTHR30290">
    <property type="entry name" value="PERIPLASMIC BINDING COMPONENT OF ABC TRANSPORTER"/>
    <property type="match status" value="1"/>
</dbReference>
<evidence type="ECO:0000256" key="3">
    <source>
        <dbReference type="ARBA" id="ARBA00022729"/>
    </source>
</evidence>
<feature type="domain" description="Solute-binding protein family 5" evidence="5">
    <location>
        <begin position="66"/>
        <end position="406"/>
    </location>
</feature>
<keyword evidence="3 4" id="KW-0732">Signal</keyword>
<dbReference type="Gene3D" id="3.40.190.10">
    <property type="entry name" value="Periplasmic binding protein-like II"/>
    <property type="match status" value="1"/>
</dbReference>
<evidence type="ECO:0000259" key="5">
    <source>
        <dbReference type="Pfam" id="PF00496"/>
    </source>
</evidence>
<dbReference type="InterPro" id="IPR039424">
    <property type="entry name" value="SBP_5"/>
</dbReference>
<dbReference type="SUPFAM" id="SSF53850">
    <property type="entry name" value="Periplasmic binding protein-like II"/>
    <property type="match status" value="1"/>
</dbReference>